<evidence type="ECO:0000256" key="1">
    <source>
        <dbReference type="SAM" id="MobiDB-lite"/>
    </source>
</evidence>
<reference evidence="2 3" key="1">
    <citation type="journal article" date="2021" name="Genome Biol.">
        <title>AFLAP: assembly-free linkage analysis pipeline using k-mers from genome sequencing data.</title>
        <authorList>
            <person name="Fletcher K."/>
            <person name="Zhang L."/>
            <person name="Gil J."/>
            <person name="Han R."/>
            <person name="Cavanaugh K."/>
            <person name="Michelmore R."/>
        </authorList>
    </citation>
    <scope>NUCLEOTIDE SEQUENCE [LARGE SCALE GENOMIC DNA]</scope>
    <source>
        <strain evidence="2 3">SF5</strain>
    </source>
</reference>
<organism evidence="2 3">
    <name type="scientific">Bremia lactucae</name>
    <name type="common">Lettuce downy mildew</name>
    <dbReference type="NCBI Taxonomy" id="4779"/>
    <lineage>
        <taxon>Eukaryota</taxon>
        <taxon>Sar</taxon>
        <taxon>Stramenopiles</taxon>
        <taxon>Oomycota</taxon>
        <taxon>Peronosporomycetes</taxon>
        <taxon>Peronosporales</taxon>
        <taxon>Peronosporaceae</taxon>
        <taxon>Bremia</taxon>
    </lineage>
</organism>
<dbReference type="KEGG" id="blac:94352748"/>
<dbReference type="AlphaFoldDB" id="A0A976FIH3"/>
<feature type="region of interest" description="Disordered" evidence="1">
    <location>
        <begin position="1"/>
        <end position="23"/>
    </location>
</feature>
<keyword evidence="3" id="KW-1185">Reference proteome</keyword>
<evidence type="ECO:0000313" key="2">
    <source>
        <dbReference type="EMBL" id="TDH67342.1"/>
    </source>
</evidence>
<proteinExistence type="predicted"/>
<gene>
    <name evidence="2" type="ORF">CCR75_009030</name>
</gene>
<dbReference type="GeneID" id="94352748"/>
<protein>
    <submittedName>
        <fullName evidence="2">Uncharacterized protein</fullName>
    </submittedName>
</protein>
<comment type="caution">
    <text evidence="2">The sequence shown here is derived from an EMBL/GenBank/DDBJ whole genome shotgun (WGS) entry which is preliminary data.</text>
</comment>
<evidence type="ECO:0000313" key="3">
    <source>
        <dbReference type="Proteomes" id="UP000294530"/>
    </source>
</evidence>
<sequence length="64" mass="6949">MSENPSYEEVPSSNDEADVTDPGVMKFFGNTGRVPRFPKGDNVSFTLVKRGEFAIGTTRSMSGC</sequence>
<name>A0A976FIH3_BRELC</name>
<accession>A0A976FIH3</accession>
<dbReference type="EMBL" id="SHOA02000006">
    <property type="protein sequence ID" value="TDH67342.1"/>
    <property type="molecule type" value="Genomic_DNA"/>
</dbReference>
<dbReference type="RefSeq" id="XP_067816841.1">
    <property type="nucleotide sequence ID" value="XM_067967077.1"/>
</dbReference>
<dbReference type="Proteomes" id="UP000294530">
    <property type="component" value="Unassembled WGS sequence"/>
</dbReference>